<accession>A0A6P9AH90</accession>
<gene>
    <name evidence="4" type="primary">LOC117654340</name>
</gene>
<evidence type="ECO:0000256" key="2">
    <source>
        <dbReference type="SAM" id="SignalP"/>
    </source>
</evidence>
<keyword evidence="3" id="KW-1185">Reference proteome</keyword>
<evidence type="ECO:0000313" key="4">
    <source>
        <dbReference type="RefSeq" id="XP_034256815.1"/>
    </source>
</evidence>
<feature type="signal peptide" evidence="2">
    <location>
        <begin position="1"/>
        <end position="19"/>
    </location>
</feature>
<feature type="chain" id="PRO_5028264918" evidence="2">
    <location>
        <begin position="20"/>
        <end position="274"/>
    </location>
</feature>
<dbReference type="RefSeq" id="XP_034256815.1">
    <property type="nucleotide sequence ID" value="XM_034400924.1"/>
</dbReference>
<dbReference type="AlphaFoldDB" id="A0A6P9AH90"/>
<dbReference type="InParanoid" id="A0A6P9AH90"/>
<feature type="compositionally biased region" description="Low complexity" evidence="1">
    <location>
        <begin position="228"/>
        <end position="254"/>
    </location>
</feature>
<reference evidence="4" key="1">
    <citation type="submission" date="2025-08" db="UniProtKB">
        <authorList>
            <consortium name="RefSeq"/>
        </authorList>
    </citation>
    <scope>IDENTIFICATION</scope>
    <source>
        <tissue evidence="4">Total insect</tissue>
    </source>
</reference>
<feature type="region of interest" description="Disordered" evidence="1">
    <location>
        <begin position="147"/>
        <end position="274"/>
    </location>
</feature>
<dbReference type="Proteomes" id="UP000515158">
    <property type="component" value="Unplaced"/>
</dbReference>
<feature type="compositionally biased region" description="Basic residues" evidence="1">
    <location>
        <begin position="151"/>
        <end position="165"/>
    </location>
</feature>
<evidence type="ECO:0000313" key="3">
    <source>
        <dbReference type="Proteomes" id="UP000515158"/>
    </source>
</evidence>
<keyword evidence="2" id="KW-0732">Signal</keyword>
<sequence length="274" mass="30208">MSLLSLSLLLAMLSSEAPAQTVLKKCKLSKLDTLPANLVDEEVVKPGEVKVGSNRFIKLSMIKEVEKNVVYLTARIETLAHVFYSTDIHKYSVKTTGTHVVEENELASILQILLHMKWQYRCEVTAKKIRTRIIKFLSECRIKHEKMKQDKKSKKFSKRSSRKRPKTDTSESDDEVKAKKSKTTASESDDEGDGSRGMKKPSSDSDSSESDDDVMTKEIGKQTHVNKSSTSDSESSESDTSSLDDTSSSKGTSTPASEDEADGTPSPDGSADSD</sequence>
<proteinExistence type="predicted"/>
<evidence type="ECO:0000256" key="1">
    <source>
        <dbReference type="SAM" id="MobiDB-lite"/>
    </source>
</evidence>
<name>A0A6P9AH90_THRPL</name>
<dbReference type="KEGG" id="tpal:117654340"/>
<protein>
    <submittedName>
        <fullName evidence="4">Suppressor protein SRP40-like</fullName>
    </submittedName>
</protein>
<organism evidence="4">
    <name type="scientific">Thrips palmi</name>
    <name type="common">Melon thrips</name>
    <dbReference type="NCBI Taxonomy" id="161013"/>
    <lineage>
        <taxon>Eukaryota</taxon>
        <taxon>Metazoa</taxon>
        <taxon>Ecdysozoa</taxon>
        <taxon>Arthropoda</taxon>
        <taxon>Hexapoda</taxon>
        <taxon>Insecta</taxon>
        <taxon>Pterygota</taxon>
        <taxon>Neoptera</taxon>
        <taxon>Paraneoptera</taxon>
        <taxon>Thysanoptera</taxon>
        <taxon>Terebrantia</taxon>
        <taxon>Thripoidea</taxon>
        <taxon>Thripidae</taxon>
        <taxon>Thrips</taxon>
    </lineage>
</organism>
<dbReference type="GeneID" id="117654340"/>